<dbReference type="Gene3D" id="2.30.110.10">
    <property type="entry name" value="Electron Transport, Fmn-binding Protein, Chain A"/>
    <property type="match status" value="1"/>
</dbReference>
<dbReference type="Proteomes" id="UP001164965">
    <property type="component" value="Chromosome"/>
</dbReference>
<sequence length="128" mass="13977">MYRARLGAVFGRGSGLPRYVVLEVVDRPSPDCCVVVAGFGRRAQWLRNVEASPHVRVHLGSHAPVAAVARRLDPDATTASLGRYAEAHPRSRAKIRPVLEKTLGTQIDERAHRAVAVPEHGDRGSLTR</sequence>
<evidence type="ECO:0000313" key="1">
    <source>
        <dbReference type="EMBL" id="UZJ25478.1"/>
    </source>
</evidence>
<protein>
    <submittedName>
        <fullName evidence="1">Nitroreductase family deazaflavin-dependent oxidoreductase</fullName>
    </submittedName>
</protein>
<dbReference type="NCBIfam" id="TIGR00026">
    <property type="entry name" value="hi_GC_TIGR00026"/>
    <property type="match status" value="1"/>
</dbReference>
<name>A0ABY6P2V8_9NOCA</name>
<gene>
    <name evidence="1" type="ORF">RHODO2019_03120</name>
</gene>
<dbReference type="Pfam" id="PF04075">
    <property type="entry name" value="F420H2_quin_red"/>
    <property type="match status" value="1"/>
</dbReference>
<accession>A0ABY6P2V8</accession>
<dbReference type="EMBL" id="CP110615">
    <property type="protein sequence ID" value="UZJ25478.1"/>
    <property type="molecule type" value="Genomic_DNA"/>
</dbReference>
<evidence type="ECO:0000313" key="2">
    <source>
        <dbReference type="Proteomes" id="UP001164965"/>
    </source>
</evidence>
<dbReference type="InterPro" id="IPR012349">
    <property type="entry name" value="Split_barrel_FMN-bd"/>
</dbReference>
<dbReference type="InterPro" id="IPR004378">
    <property type="entry name" value="F420H2_quin_Rdtase"/>
</dbReference>
<proteinExistence type="predicted"/>
<reference evidence="1" key="1">
    <citation type="submission" date="2022-10" db="EMBL/GenBank/DDBJ databases">
        <title>Rhodococcus sp.75.</title>
        <authorList>
            <person name="Sun M."/>
        </authorList>
    </citation>
    <scope>NUCLEOTIDE SEQUENCE</scope>
    <source>
        <strain evidence="1">75</strain>
    </source>
</reference>
<organism evidence="1 2">
    <name type="scientific">Rhodococcus antarcticus</name>
    <dbReference type="NCBI Taxonomy" id="2987751"/>
    <lineage>
        <taxon>Bacteria</taxon>
        <taxon>Bacillati</taxon>
        <taxon>Actinomycetota</taxon>
        <taxon>Actinomycetes</taxon>
        <taxon>Mycobacteriales</taxon>
        <taxon>Nocardiaceae</taxon>
        <taxon>Rhodococcus</taxon>
    </lineage>
</organism>
<keyword evidence="2" id="KW-1185">Reference proteome</keyword>